<evidence type="ECO:0000256" key="7">
    <source>
        <dbReference type="ARBA" id="ARBA00022679"/>
    </source>
</evidence>
<dbReference type="InterPro" id="IPR051878">
    <property type="entry name" value="ZNRF_ubiq-protein_ligase"/>
</dbReference>
<comment type="pathway">
    <text evidence="5">Protein modification; protein ubiquitination.</text>
</comment>
<evidence type="ECO:0000256" key="6">
    <source>
        <dbReference type="ARBA" id="ARBA00012483"/>
    </source>
</evidence>
<keyword evidence="13" id="KW-0862">Zinc</keyword>
<evidence type="ECO:0000256" key="10">
    <source>
        <dbReference type="ARBA" id="ARBA00022753"/>
    </source>
</evidence>
<keyword evidence="15" id="KW-0458">Lysosome</keyword>
<gene>
    <name evidence="21" type="ORF">QBC37DRAFT_434089</name>
</gene>
<dbReference type="SMART" id="SM00184">
    <property type="entry name" value="RING"/>
    <property type="match status" value="2"/>
</dbReference>
<keyword evidence="10" id="KW-0967">Endosome</keyword>
<dbReference type="Proteomes" id="UP001301769">
    <property type="component" value="Unassembled WGS sequence"/>
</dbReference>
<feature type="region of interest" description="Disordered" evidence="18">
    <location>
        <begin position="369"/>
        <end position="509"/>
    </location>
</feature>
<keyword evidence="14" id="KW-0472">Membrane</keyword>
<feature type="compositionally biased region" description="Basic and acidic residues" evidence="18">
    <location>
        <begin position="84"/>
        <end position="101"/>
    </location>
</feature>
<feature type="compositionally biased region" description="Acidic residues" evidence="18">
    <location>
        <begin position="143"/>
        <end position="152"/>
    </location>
</feature>
<dbReference type="InterPro" id="IPR011011">
    <property type="entry name" value="Znf_FYVE_PHD"/>
</dbReference>
<dbReference type="InterPro" id="IPR013083">
    <property type="entry name" value="Znf_RING/FYVE/PHD"/>
</dbReference>
<dbReference type="InterPro" id="IPR001841">
    <property type="entry name" value="Znf_RING"/>
</dbReference>
<evidence type="ECO:0000256" key="13">
    <source>
        <dbReference type="ARBA" id="ARBA00022833"/>
    </source>
</evidence>
<feature type="compositionally biased region" description="Polar residues" evidence="18">
    <location>
        <begin position="340"/>
        <end position="354"/>
    </location>
</feature>
<feature type="compositionally biased region" description="Polar residues" evidence="18">
    <location>
        <begin position="102"/>
        <end position="112"/>
    </location>
</feature>
<feature type="compositionally biased region" description="Polar residues" evidence="18">
    <location>
        <begin position="400"/>
        <end position="413"/>
    </location>
</feature>
<dbReference type="PANTHER" id="PTHR46661:SF4">
    <property type="entry name" value="RING-TYPE DOMAIN-CONTAINING PROTEIN"/>
    <property type="match status" value="1"/>
</dbReference>
<dbReference type="PROSITE" id="PS50178">
    <property type="entry name" value="ZF_FYVE"/>
    <property type="match status" value="1"/>
</dbReference>
<name>A0AAN6XWV9_9PEZI</name>
<keyword evidence="12" id="KW-0833">Ubl conjugation pathway</keyword>
<dbReference type="GO" id="GO:0005768">
    <property type="term" value="C:endosome"/>
    <property type="evidence" value="ECO:0007669"/>
    <property type="project" value="UniProtKB-SubCell"/>
</dbReference>
<comment type="catalytic activity">
    <reaction evidence="1">
        <text>S-ubiquitinyl-[E2 ubiquitin-conjugating enzyme]-L-cysteine + [acceptor protein]-L-lysine = [E2 ubiquitin-conjugating enzyme]-L-cysteine + N(6)-ubiquitinyl-[acceptor protein]-L-lysine.</text>
        <dbReference type="EC" id="2.3.2.27"/>
    </reaction>
</comment>
<feature type="compositionally biased region" description="Polar residues" evidence="18">
    <location>
        <begin position="444"/>
        <end position="459"/>
    </location>
</feature>
<protein>
    <recommendedName>
        <fullName evidence="6">RING-type E3 ubiquitin transferase</fullName>
        <ecNumber evidence="6">2.3.2.27</ecNumber>
    </recommendedName>
</protein>
<evidence type="ECO:0000256" key="14">
    <source>
        <dbReference type="ARBA" id="ARBA00023136"/>
    </source>
</evidence>
<dbReference type="GO" id="GO:0061630">
    <property type="term" value="F:ubiquitin protein ligase activity"/>
    <property type="evidence" value="ECO:0007669"/>
    <property type="project" value="UniProtKB-EC"/>
</dbReference>
<feature type="region of interest" description="Disordered" evidence="18">
    <location>
        <begin position="1"/>
        <end position="40"/>
    </location>
</feature>
<reference evidence="21" key="2">
    <citation type="submission" date="2023-05" db="EMBL/GenBank/DDBJ databases">
        <authorList>
            <consortium name="Lawrence Berkeley National Laboratory"/>
            <person name="Steindorff A."/>
            <person name="Hensen N."/>
            <person name="Bonometti L."/>
            <person name="Westerberg I."/>
            <person name="Brannstrom I.O."/>
            <person name="Guillou S."/>
            <person name="Cros-Aarteil S."/>
            <person name="Calhoun S."/>
            <person name="Haridas S."/>
            <person name="Kuo A."/>
            <person name="Mondo S."/>
            <person name="Pangilinan J."/>
            <person name="Riley R."/>
            <person name="Labutti K."/>
            <person name="Andreopoulos B."/>
            <person name="Lipzen A."/>
            <person name="Chen C."/>
            <person name="Yanf M."/>
            <person name="Daum C."/>
            <person name="Ng V."/>
            <person name="Clum A."/>
            <person name="Ohm R."/>
            <person name="Martin F."/>
            <person name="Silar P."/>
            <person name="Natvig D."/>
            <person name="Lalanne C."/>
            <person name="Gautier V."/>
            <person name="Ament-Velasquez S.L."/>
            <person name="Kruys A."/>
            <person name="Hutchinson M.I."/>
            <person name="Powell A.J."/>
            <person name="Barry K."/>
            <person name="Miller A.N."/>
            <person name="Grigoriev I.V."/>
            <person name="Debuchy R."/>
            <person name="Gladieux P."/>
            <person name="Thoren M.H."/>
            <person name="Johannesson H."/>
        </authorList>
    </citation>
    <scope>NUCLEOTIDE SEQUENCE</scope>
    <source>
        <strain evidence="21">PSN293</strain>
    </source>
</reference>
<evidence type="ECO:0000256" key="16">
    <source>
        <dbReference type="ARBA" id="ARBA00023288"/>
    </source>
</evidence>
<dbReference type="SUPFAM" id="SSF57903">
    <property type="entry name" value="FYVE/PHD zinc finger"/>
    <property type="match status" value="1"/>
</dbReference>
<feature type="domain" description="RING-type" evidence="19">
    <location>
        <begin position="583"/>
        <end position="625"/>
    </location>
</feature>
<dbReference type="PROSITE" id="PS50089">
    <property type="entry name" value="ZF_RING_2"/>
    <property type="match status" value="1"/>
</dbReference>
<feature type="compositionally biased region" description="Polar residues" evidence="18">
    <location>
        <begin position="190"/>
        <end position="224"/>
    </location>
</feature>
<dbReference type="AlphaFoldDB" id="A0AAN6XWV9"/>
<feature type="domain" description="FYVE-type" evidence="20">
    <location>
        <begin position="288"/>
        <end position="375"/>
    </location>
</feature>
<comment type="caution">
    <text evidence="21">The sequence shown here is derived from an EMBL/GenBank/DDBJ whole genome shotgun (WGS) entry which is preliminary data.</text>
</comment>
<evidence type="ECO:0000256" key="11">
    <source>
        <dbReference type="ARBA" id="ARBA00022771"/>
    </source>
</evidence>
<keyword evidence="22" id="KW-1185">Reference proteome</keyword>
<evidence type="ECO:0000313" key="21">
    <source>
        <dbReference type="EMBL" id="KAK4207035.1"/>
    </source>
</evidence>
<dbReference type="Gene3D" id="3.30.40.10">
    <property type="entry name" value="Zinc/RING finger domain, C3HC4 (zinc finger)"/>
    <property type="match status" value="2"/>
</dbReference>
<evidence type="ECO:0000256" key="15">
    <source>
        <dbReference type="ARBA" id="ARBA00023228"/>
    </source>
</evidence>
<feature type="compositionally biased region" description="Polar residues" evidence="18">
    <location>
        <begin position="378"/>
        <end position="393"/>
    </location>
</feature>
<feature type="region of interest" description="Disordered" evidence="18">
    <location>
        <begin position="64"/>
        <end position="228"/>
    </location>
</feature>
<keyword evidence="16" id="KW-0449">Lipoprotein</keyword>
<proteinExistence type="predicted"/>
<evidence type="ECO:0000256" key="18">
    <source>
        <dbReference type="SAM" id="MobiDB-lite"/>
    </source>
</evidence>
<feature type="compositionally biased region" description="Low complexity" evidence="18">
    <location>
        <begin position="17"/>
        <end position="37"/>
    </location>
</feature>
<feature type="compositionally biased region" description="Polar residues" evidence="18">
    <location>
        <begin position="133"/>
        <end position="142"/>
    </location>
</feature>
<dbReference type="SUPFAM" id="SSF57850">
    <property type="entry name" value="RING/U-box"/>
    <property type="match status" value="1"/>
</dbReference>
<feature type="region of interest" description="Disordered" evidence="18">
    <location>
        <begin position="336"/>
        <end position="355"/>
    </location>
</feature>
<evidence type="ECO:0000259" key="19">
    <source>
        <dbReference type="PROSITE" id="PS50089"/>
    </source>
</evidence>
<dbReference type="GO" id="GO:0070936">
    <property type="term" value="P:protein K48-linked ubiquitination"/>
    <property type="evidence" value="ECO:0007669"/>
    <property type="project" value="TreeGrafter"/>
</dbReference>
<sequence length="631" mass="68261">MATHDRGGTSSQAPTISDSESGSSYVGSGQSSPRSSSCRWRTTRFHDQECSRYFDCPSHIVERALSHNGEEDDEDENHTQGYDGRGHTEQEEVEITGHGHDTSGNGTVSPVSDDSRSDAGQGPRTREAVSPSREASTANGTEESPDGEDEVEITGSRNISENPEAGRVFVPRRGASGSAENPIVLPDDSPPQSRSRRQPYTVTAPSSSVGQVAQQATPASSTLPATRYPPAVFPRPSEAEEEAQFHGFRNSGFTRLSEAILESQATRPPLARPPPRSPDIVLPRWQPDAEVTYCPICTTQFSVFVRKHHCRKCGRVVCNSCSPHRITIPYQYIVRPPGTPSFTQSRNSSYQGSRDQIIGGGERVRLCNPCVPDPNVAPPQQAQSGHSRSQSSLAEGAGPYTTQPTNQTSNSGIWGSFFGEAPANNAHARSRSVTMQHGGPSGSRGVQYNPVSTENQILSGTPPFTYRRLRPTDPTGRSSNSGAGPSLFATGSVLSRPLPPQPLAEEDECPVCHRELPSRSLRNAEALREAHITTCITSHSTYSGGVPPEAQASTGGPGPSLIRRTGMFPYAATEKDCVDSAECTICLEEFEVGVPMARLECLCRFHRDCITAWWERHPGRCPVHQHDGFGY</sequence>
<evidence type="ECO:0000259" key="20">
    <source>
        <dbReference type="PROSITE" id="PS50178"/>
    </source>
</evidence>
<evidence type="ECO:0000256" key="8">
    <source>
        <dbReference type="ARBA" id="ARBA00022707"/>
    </source>
</evidence>
<dbReference type="SMART" id="SM00064">
    <property type="entry name" value="FYVE"/>
    <property type="match status" value="1"/>
</dbReference>
<dbReference type="Pfam" id="PF13639">
    <property type="entry name" value="zf-RING_2"/>
    <property type="match status" value="1"/>
</dbReference>
<keyword evidence="8" id="KW-0519">Myristate</keyword>
<evidence type="ECO:0000313" key="22">
    <source>
        <dbReference type="Proteomes" id="UP001301769"/>
    </source>
</evidence>
<dbReference type="InterPro" id="IPR017455">
    <property type="entry name" value="Znf_FYVE-rel"/>
</dbReference>
<evidence type="ECO:0000256" key="9">
    <source>
        <dbReference type="ARBA" id="ARBA00022723"/>
    </source>
</evidence>
<dbReference type="EC" id="2.3.2.27" evidence="6"/>
<keyword evidence="7" id="KW-0808">Transferase</keyword>
<organism evidence="21 22">
    <name type="scientific">Rhypophila decipiens</name>
    <dbReference type="NCBI Taxonomy" id="261697"/>
    <lineage>
        <taxon>Eukaryota</taxon>
        <taxon>Fungi</taxon>
        <taxon>Dikarya</taxon>
        <taxon>Ascomycota</taxon>
        <taxon>Pezizomycotina</taxon>
        <taxon>Sordariomycetes</taxon>
        <taxon>Sordariomycetidae</taxon>
        <taxon>Sordariales</taxon>
        <taxon>Naviculisporaceae</taxon>
        <taxon>Rhypophila</taxon>
    </lineage>
</organism>
<dbReference type="GO" id="GO:0016020">
    <property type="term" value="C:membrane"/>
    <property type="evidence" value="ECO:0007669"/>
    <property type="project" value="UniProtKB-SubCell"/>
</dbReference>
<keyword evidence="9" id="KW-0479">Metal-binding</keyword>
<evidence type="ECO:0000256" key="1">
    <source>
        <dbReference type="ARBA" id="ARBA00000900"/>
    </source>
</evidence>
<dbReference type="GO" id="GO:0043161">
    <property type="term" value="P:proteasome-mediated ubiquitin-dependent protein catabolic process"/>
    <property type="evidence" value="ECO:0007669"/>
    <property type="project" value="TreeGrafter"/>
</dbReference>
<evidence type="ECO:0000256" key="2">
    <source>
        <dbReference type="ARBA" id="ARBA00004170"/>
    </source>
</evidence>
<feature type="region of interest" description="Disordered" evidence="18">
    <location>
        <begin position="542"/>
        <end position="561"/>
    </location>
</feature>
<evidence type="ECO:0000256" key="3">
    <source>
        <dbReference type="ARBA" id="ARBA00004177"/>
    </source>
</evidence>
<dbReference type="CDD" id="cd16489">
    <property type="entry name" value="mRING-CH-C4HC2H_ZNRF"/>
    <property type="match status" value="1"/>
</dbReference>
<evidence type="ECO:0000256" key="17">
    <source>
        <dbReference type="PROSITE-ProRule" id="PRU00175"/>
    </source>
</evidence>
<dbReference type="GO" id="GO:0008270">
    <property type="term" value="F:zinc ion binding"/>
    <property type="evidence" value="ECO:0007669"/>
    <property type="project" value="UniProtKB-KW"/>
</dbReference>
<dbReference type="EMBL" id="MU858325">
    <property type="protein sequence ID" value="KAK4207035.1"/>
    <property type="molecule type" value="Genomic_DNA"/>
</dbReference>
<reference evidence="21" key="1">
    <citation type="journal article" date="2023" name="Mol. Phylogenet. Evol.">
        <title>Genome-scale phylogeny and comparative genomics of the fungal order Sordariales.</title>
        <authorList>
            <person name="Hensen N."/>
            <person name="Bonometti L."/>
            <person name="Westerberg I."/>
            <person name="Brannstrom I.O."/>
            <person name="Guillou S."/>
            <person name="Cros-Aarteil S."/>
            <person name="Calhoun S."/>
            <person name="Haridas S."/>
            <person name="Kuo A."/>
            <person name="Mondo S."/>
            <person name="Pangilinan J."/>
            <person name="Riley R."/>
            <person name="LaButti K."/>
            <person name="Andreopoulos B."/>
            <person name="Lipzen A."/>
            <person name="Chen C."/>
            <person name="Yan M."/>
            <person name="Daum C."/>
            <person name="Ng V."/>
            <person name="Clum A."/>
            <person name="Steindorff A."/>
            <person name="Ohm R.A."/>
            <person name="Martin F."/>
            <person name="Silar P."/>
            <person name="Natvig D.O."/>
            <person name="Lalanne C."/>
            <person name="Gautier V."/>
            <person name="Ament-Velasquez S.L."/>
            <person name="Kruys A."/>
            <person name="Hutchinson M.I."/>
            <person name="Powell A.J."/>
            <person name="Barry K."/>
            <person name="Miller A.N."/>
            <person name="Grigoriev I.V."/>
            <person name="Debuchy R."/>
            <person name="Gladieux P."/>
            <person name="Hiltunen Thoren M."/>
            <person name="Johannesson H."/>
        </authorList>
    </citation>
    <scope>NUCLEOTIDE SEQUENCE</scope>
    <source>
        <strain evidence="21">PSN293</strain>
    </source>
</reference>
<accession>A0AAN6XWV9</accession>
<dbReference type="Pfam" id="PF01363">
    <property type="entry name" value="FYVE"/>
    <property type="match status" value="1"/>
</dbReference>
<keyword evidence="11 17" id="KW-0863">Zinc-finger</keyword>
<evidence type="ECO:0000256" key="4">
    <source>
        <dbReference type="ARBA" id="ARBA00004371"/>
    </source>
</evidence>
<evidence type="ECO:0000256" key="5">
    <source>
        <dbReference type="ARBA" id="ARBA00004906"/>
    </source>
</evidence>
<comment type="subcellular location">
    <subcellularLocation>
        <location evidence="3">Endosome</location>
    </subcellularLocation>
    <subcellularLocation>
        <location evidence="4">Lysosome</location>
    </subcellularLocation>
    <subcellularLocation>
        <location evidence="2">Membrane</location>
        <topology evidence="2">Peripheral membrane protein</topology>
    </subcellularLocation>
</comment>
<dbReference type="PANTHER" id="PTHR46661">
    <property type="entry name" value="E3 UBIQUITIN-PROTEIN LIGASE ZNRF1-LIKE PROTEIN"/>
    <property type="match status" value="1"/>
</dbReference>
<evidence type="ECO:0000256" key="12">
    <source>
        <dbReference type="ARBA" id="ARBA00022786"/>
    </source>
</evidence>
<dbReference type="InterPro" id="IPR000306">
    <property type="entry name" value="Znf_FYVE"/>
</dbReference>